<keyword evidence="11" id="KW-0811">Translocation</keyword>
<evidence type="ECO:0000256" key="7">
    <source>
        <dbReference type="ARBA" id="ARBA00022475"/>
    </source>
</evidence>
<evidence type="ECO:0000256" key="13">
    <source>
        <dbReference type="SAM" id="Phobius"/>
    </source>
</evidence>
<evidence type="ECO:0000256" key="12">
    <source>
        <dbReference type="ARBA" id="ARBA00023136"/>
    </source>
</evidence>
<evidence type="ECO:0000256" key="2">
    <source>
        <dbReference type="ARBA" id="ARBA00004162"/>
    </source>
</evidence>
<evidence type="ECO:0000313" key="14">
    <source>
        <dbReference type="EMBL" id="MCW8084448.1"/>
    </source>
</evidence>
<dbReference type="Pfam" id="PF02699">
    <property type="entry name" value="YajC"/>
    <property type="match status" value="1"/>
</dbReference>
<reference evidence="14 15" key="1">
    <citation type="submission" date="2022-10" db="EMBL/GenBank/DDBJ databases">
        <title>Roseococcus glaciei nov., sp. nov., isolated from glacier.</title>
        <authorList>
            <person name="Liu Q."/>
            <person name="Xin Y.-H."/>
        </authorList>
    </citation>
    <scope>NUCLEOTIDE SEQUENCE [LARGE SCALE GENOMIC DNA]</scope>
    <source>
        <strain evidence="14 15">MDT2-1-1</strain>
    </source>
</reference>
<gene>
    <name evidence="14" type="primary">yajC</name>
    <name evidence="14" type="ORF">OF850_02300</name>
</gene>
<evidence type="ECO:0000256" key="6">
    <source>
        <dbReference type="ARBA" id="ARBA00022448"/>
    </source>
</evidence>
<keyword evidence="10 13" id="KW-1133">Transmembrane helix</keyword>
<protein>
    <recommendedName>
        <fullName evidence="5">Sec translocon accessory complex subunit YajC</fullName>
    </recommendedName>
</protein>
<dbReference type="Proteomes" id="UP001526430">
    <property type="component" value="Unassembled WGS sequence"/>
</dbReference>
<keyword evidence="7" id="KW-1003">Cell membrane</keyword>
<dbReference type="InterPro" id="IPR003849">
    <property type="entry name" value="Preprotein_translocase_YajC"/>
</dbReference>
<dbReference type="PRINTS" id="PR01853">
    <property type="entry name" value="YAJCTRNLCASE"/>
</dbReference>
<sequence>MLISPAYAQDAAAAGAGAVVMQLLPLLLIFVVFYFLLIRPQQKKMKEHRSMLAALKRGDKVVTAGGIVGEVRKVSETSDVVEVEIAPNIRVEVVRGTIASVIRPEAANDVKV</sequence>
<proteinExistence type="inferred from homology"/>
<comment type="function">
    <text evidence="1">The SecYEG-SecDF-YajC-YidC holo-translocon (HTL) protein secretase/insertase is a supercomplex required for protein secretion, insertion of proteins into membranes, and assembly of membrane protein complexes. While the SecYEG complex is essential for assembly of a number of proteins and complexes, the SecDF-YajC-YidC subcomplex facilitates these functions.</text>
</comment>
<dbReference type="RefSeq" id="WP_301588047.1">
    <property type="nucleotide sequence ID" value="NZ_JAPFQI010000001.1"/>
</dbReference>
<keyword evidence="12 13" id="KW-0472">Membrane</keyword>
<dbReference type="PANTHER" id="PTHR33909">
    <property type="entry name" value="SEC TRANSLOCON ACCESSORY COMPLEX SUBUNIT YAJC"/>
    <property type="match status" value="1"/>
</dbReference>
<dbReference type="SMART" id="SM01323">
    <property type="entry name" value="YajC"/>
    <property type="match status" value="1"/>
</dbReference>
<dbReference type="PANTHER" id="PTHR33909:SF1">
    <property type="entry name" value="SEC TRANSLOCON ACCESSORY COMPLEX SUBUNIT YAJC"/>
    <property type="match status" value="1"/>
</dbReference>
<dbReference type="NCBIfam" id="TIGR00739">
    <property type="entry name" value="yajC"/>
    <property type="match status" value="1"/>
</dbReference>
<keyword evidence="9" id="KW-0653">Protein transport</keyword>
<evidence type="ECO:0000256" key="5">
    <source>
        <dbReference type="ARBA" id="ARBA00014962"/>
    </source>
</evidence>
<keyword evidence="8 13" id="KW-0812">Transmembrane</keyword>
<comment type="caution">
    <text evidence="14">The sequence shown here is derived from an EMBL/GenBank/DDBJ whole genome shotgun (WGS) entry which is preliminary data.</text>
</comment>
<evidence type="ECO:0000313" key="15">
    <source>
        <dbReference type="Proteomes" id="UP001526430"/>
    </source>
</evidence>
<name>A0ABT3NQL0_9PROT</name>
<keyword evidence="15" id="KW-1185">Reference proteome</keyword>
<evidence type="ECO:0000256" key="10">
    <source>
        <dbReference type="ARBA" id="ARBA00022989"/>
    </source>
</evidence>
<evidence type="ECO:0000256" key="8">
    <source>
        <dbReference type="ARBA" id="ARBA00022692"/>
    </source>
</evidence>
<dbReference type="EMBL" id="JAPFQI010000001">
    <property type="protein sequence ID" value="MCW8084448.1"/>
    <property type="molecule type" value="Genomic_DNA"/>
</dbReference>
<keyword evidence="6" id="KW-0813">Transport</keyword>
<evidence type="ECO:0000256" key="3">
    <source>
        <dbReference type="ARBA" id="ARBA00006742"/>
    </source>
</evidence>
<comment type="subunit">
    <text evidence="4">Part of the SecDF-YidC-YajC translocase complex. The SecDF-YidC-YajC translocase forms a supercomplex with SecYEG, called the holo-translocon (HTL).</text>
</comment>
<evidence type="ECO:0000256" key="4">
    <source>
        <dbReference type="ARBA" id="ARBA00011718"/>
    </source>
</evidence>
<comment type="similarity">
    <text evidence="3">Belongs to the YajC family.</text>
</comment>
<accession>A0ABT3NQL0</accession>
<evidence type="ECO:0000256" key="1">
    <source>
        <dbReference type="ARBA" id="ARBA00002061"/>
    </source>
</evidence>
<feature type="transmembrane region" description="Helical" evidence="13">
    <location>
        <begin position="12"/>
        <end position="37"/>
    </location>
</feature>
<evidence type="ECO:0000256" key="9">
    <source>
        <dbReference type="ARBA" id="ARBA00022927"/>
    </source>
</evidence>
<evidence type="ECO:0000256" key="11">
    <source>
        <dbReference type="ARBA" id="ARBA00023010"/>
    </source>
</evidence>
<organism evidence="14 15">
    <name type="scientific">Sabulicella glaciei</name>
    <dbReference type="NCBI Taxonomy" id="2984948"/>
    <lineage>
        <taxon>Bacteria</taxon>
        <taxon>Pseudomonadati</taxon>
        <taxon>Pseudomonadota</taxon>
        <taxon>Alphaproteobacteria</taxon>
        <taxon>Acetobacterales</taxon>
        <taxon>Acetobacteraceae</taxon>
        <taxon>Sabulicella</taxon>
    </lineage>
</organism>
<comment type="subcellular location">
    <subcellularLocation>
        <location evidence="2">Cell membrane</location>
        <topology evidence="2">Single-pass membrane protein</topology>
    </subcellularLocation>
</comment>